<dbReference type="AlphaFoldDB" id="A0A7V4U0W0"/>
<name>A0A7V4U0W0_CALAY</name>
<evidence type="ECO:0000313" key="4">
    <source>
        <dbReference type="EMBL" id="HGY55961.1"/>
    </source>
</evidence>
<reference evidence="4" key="1">
    <citation type="journal article" date="2020" name="mSystems">
        <title>Genome- and Community-Level Interaction Insights into Carbon Utilization and Element Cycling Functions of Hydrothermarchaeota in Hydrothermal Sediment.</title>
        <authorList>
            <person name="Zhou Z."/>
            <person name="Liu Y."/>
            <person name="Xu W."/>
            <person name="Pan J."/>
            <person name="Luo Z.H."/>
            <person name="Li M."/>
        </authorList>
    </citation>
    <scope>NUCLEOTIDE SEQUENCE [LARGE SCALE GENOMIC DNA]</scope>
    <source>
        <strain evidence="4">HyVt-577</strain>
    </source>
</reference>
<dbReference type="InterPro" id="IPR051829">
    <property type="entry name" value="Multiheme_Cytochr_ET"/>
</dbReference>
<dbReference type="Gene3D" id="1.10.1130.10">
    <property type="entry name" value="Flavocytochrome C3, Chain A"/>
    <property type="match status" value="2"/>
</dbReference>
<dbReference type="InterPro" id="IPR053875">
    <property type="entry name" value="Cytochrom_c_NrfB-like_dom"/>
</dbReference>
<dbReference type="Pfam" id="PF22678">
    <property type="entry name" value="Cytochrom_c_NrfB-like"/>
    <property type="match status" value="1"/>
</dbReference>
<protein>
    <recommendedName>
        <fullName evidence="3">Cytochrome c-type protein NrfB-like domain-containing protein</fullName>
    </recommendedName>
</protein>
<evidence type="ECO:0000259" key="3">
    <source>
        <dbReference type="Pfam" id="PF22678"/>
    </source>
</evidence>
<dbReference type="PANTHER" id="PTHR35038">
    <property type="entry name" value="DISSIMILATORY SULFITE REDUCTASE SIRA"/>
    <property type="match status" value="1"/>
</dbReference>
<dbReference type="EMBL" id="DRQG01000090">
    <property type="protein sequence ID" value="HGY55961.1"/>
    <property type="molecule type" value="Genomic_DNA"/>
</dbReference>
<keyword evidence="1" id="KW-0732">Signal</keyword>
<evidence type="ECO:0000256" key="1">
    <source>
        <dbReference type="ARBA" id="ARBA00022729"/>
    </source>
</evidence>
<proteinExistence type="predicted"/>
<organism evidence="4">
    <name type="scientific">Caldithrix abyssi</name>
    <dbReference type="NCBI Taxonomy" id="187145"/>
    <lineage>
        <taxon>Bacteria</taxon>
        <taxon>Pseudomonadati</taxon>
        <taxon>Calditrichota</taxon>
        <taxon>Calditrichia</taxon>
        <taxon>Calditrichales</taxon>
        <taxon>Calditrichaceae</taxon>
        <taxon>Caldithrix</taxon>
    </lineage>
</organism>
<dbReference type="PANTHER" id="PTHR35038:SF6">
    <property type="entry name" value="SURFACE LOCALIZED DECAHEME CYTOCHROME C LIPOPROTEIN"/>
    <property type="match status" value="1"/>
</dbReference>
<dbReference type="GO" id="GO:0016491">
    <property type="term" value="F:oxidoreductase activity"/>
    <property type="evidence" value="ECO:0007669"/>
    <property type="project" value="TreeGrafter"/>
</dbReference>
<keyword evidence="2" id="KW-1133">Transmembrane helix</keyword>
<accession>A0A7V4U0W0</accession>
<feature type="transmembrane region" description="Helical" evidence="2">
    <location>
        <begin position="398"/>
        <end position="417"/>
    </location>
</feature>
<keyword evidence="2" id="KW-0812">Transmembrane</keyword>
<keyword evidence="2" id="KW-0472">Membrane</keyword>
<sequence>MGKINMKNIFLRIVVSGLFLLFIKPDFILGDVETLMKTDNCISCHIEEEELPEDFNKHDIHMQKDLSCSGCHGGNPASDDMDEAMSIEAGFVGVPSKKEIPEFCGKCHSDIGFMRSYQPRIPTDQTDQYYKSLHGLRLKKGDTKVADCSSCHTAHSIMPASDPRSSVYALNVPETCNACHGDEEYMQEYEIPTDQFTKFAKSVHGVALLKEQDTGAPACNDCHGNHGAMPPGISSISHVCGSCHVNNMQYFSDSRMGAAFKKEKLHGCEECHGNHEVQKTSDEMIGVDDKAVCSNCHEPDDKGAEVATEIHKQLTTLATTYEKALAQQKEVEHKGMDDLDIEFLLQEAKQSLTQARTLVHTFDSVKVTVKVKEGLGKADLAIKEAQAQIEDYYFRRRGFGAATFIITLLIVALFFKIREIDQRNLNKEDRR</sequence>
<dbReference type="SUPFAM" id="SSF48695">
    <property type="entry name" value="Multiheme cytochromes"/>
    <property type="match status" value="1"/>
</dbReference>
<evidence type="ECO:0000256" key="2">
    <source>
        <dbReference type="SAM" id="Phobius"/>
    </source>
</evidence>
<comment type="caution">
    <text evidence="4">The sequence shown here is derived from an EMBL/GenBank/DDBJ whole genome shotgun (WGS) entry which is preliminary data.</text>
</comment>
<dbReference type="Proteomes" id="UP000885779">
    <property type="component" value="Unassembled WGS sequence"/>
</dbReference>
<feature type="domain" description="Cytochrome c-type protein NrfB-like" evidence="3">
    <location>
        <begin position="35"/>
        <end position="82"/>
    </location>
</feature>
<gene>
    <name evidence="4" type="ORF">ENK44_09680</name>
</gene>
<dbReference type="InterPro" id="IPR036280">
    <property type="entry name" value="Multihaem_cyt_sf"/>
</dbReference>